<feature type="transmembrane region" description="Helical" evidence="1">
    <location>
        <begin position="69"/>
        <end position="89"/>
    </location>
</feature>
<keyword evidence="1" id="KW-0812">Transmembrane</keyword>
<evidence type="ECO:0008006" key="4">
    <source>
        <dbReference type="Google" id="ProtNLM"/>
    </source>
</evidence>
<organism evidence="2 3">
    <name type="scientific">Seohaeicola nanhaiensis</name>
    <dbReference type="NCBI Taxonomy" id="1387282"/>
    <lineage>
        <taxon>Bacteria</taxon>
        <taxon>Pseudomonadati</taxon>
        <taxon>Pseudomonadota</taxon>
        <taxon>Alphaproteobacteria</taxon>
        <taxon>Rhodobacterales</taxon>
        <taxon>Roseobacteraceae</taxon>
        <taxon>Seohaeicola</taxon>
    </lineage>
</organism>
<sequence length="179" mass="20014">MSYAFDYDLTEKEAVRGAKLIRVAVYPALWRWVVELHGFVIGLSIAVAGFFLSAAILRLAGIRFSERLFLYNALALLFIVLVLLGGRVLRRLPMRKKLESALMRGQHVALSSDGIRFSNDRSHSFTDWRDISSLRSAKGLTIAIYGDTGFAFPDRILALAGDLEAVKAQLFRWHAEANA</sequence>
<protein>
    <recommendedName>
        <fullName evidence="4">YcxB family protein</fullName>
    </recommendedName>
</protein>
<dbReference type="RefSeq" id="WP_380721072.1">
    <property type="nucleotide sequence ID" value="NZ_JBHSGI010000033.1"/>
</dbReference>
<name>A0ABV9KLX3_9RHOB</name>
<accession>A0ABV9KLX3</accession>
<dbReference type="EMBL" id="JBHSGI010000033">
    <property type="protein sequence ID" value="MFC4671088.1"/>
    <property type="molecule type" value="Genomic_DNA"/>
</dbReference>
<keyword evidence="1" id="KW-1133">Transmembrane helix</keyword>
<dbReference type="Proteomes" id="UP001595973">
    <property type="component" value="Unassembled WGS sequence"/>
</dbReference>
<comment type="caution">
    <text evidence="2">The sequence shown here is derived from an EMBL/GenBank/DDBJ whole genome shotgun (WGS) entry which is preliminary data.</text>
</comment>
<evidence type="ECO:0000313" key="3">
    <source>
        <dbReference type="Proteomes" id="UP001595973"/>
    </source>
</evidence>
<keyword evidence="1" id="KW-0472">Membrane</keyword>
<evidence type="ECO:0000256" key="1">
    <source>
        <dbReference type="SAM" id="Phobius"/>
    </source>
</evidence>
<gene>
    <name evidence="2" type="ORF">ACFO5X_21240</name>
</gene>
<reference evidence="3" key="1">
    <citation type="journal article" date="2019" name="Int. J. Syst. Evol. Microbiol.">
        <title>The Global Catalogue of Microorganisms (GCM) 10K type strain sequencing project: providing services to taxonomists for standard genome sequencing and annotation.</title>
        <authorList>
            <consortium name="The Broad Institute Genomics Platform"/>
            <consortium name="The Broad Institute Genome Sequencing Center for Infectious Disease"/>
            <person name="Wu L."/>
            <person name="Ma J."/>
        </authorList>
    </citation>
    <scope>NUCLEOTIDE SEQUENCE [LARGE SCALE GENOMIC DNA]</scope>
    <source>
        <strain evidence="3">CGMCC 4.7283</strain>
    </source>
</reference>
<keyword evidence="3" id="KW-1185">Reference proteome</keyword>
<proteinExistence type="predicted"/>
<feature type="transmembrane region" description="Helical" evidence="1">
    <location>
        <begin position="36"/>
        <end position="57"/>
    </location>
</feature>
<evidence type="ECO:0000313" key="2">
    <source>
        <dbReference type="EMBL" id="MFC4671088.1"/>
    </source>
</evidence>